<evidence type="ECO:0000259" key="3">
    <source>
        <dbReference type="Pfam" id="PF00975"/>
    </source>
</evidence>
<dbReference type="AlphaFoldDB" id="A0A841BVW1"/>
<feature type="region of interest" description="Disordered" evidence="2">
    <location>
        <begin position="1"/>
        <end position="20"/>
    </location>
</feature>
<evidence type="ECO:0000313" key="5">
    <source>
        <dbReference type="EMBL" id="MBB5873237.1"/>
    </source>
</evidence>
<evidence type="ECO:0000313" key="6">
    <source>
        <dbReference type="Proteomes" id="UP000587527"/>
    </source>
</evidence>
<dbReference type="Pfam" id="PF00975">
    <property type="entry name" value="Thioesterase"/>
    <property type="match status" value="1"/>
</dbReference>
<dbReference type="InterPro" id="IPR012223">
    <property type="entry name" value="TEII"/>
</dbReference>
<dbReference type="Proteomes" id="UP000587527">
    <property type="component" value="Unassembled WGS sequence"/>
</dbReference>
<gene>
    <name evidence="5" type="ORF">F4553_006671</name>
</gene>
<dbReference type="SUPFAM" id="SSF53474">
    <property type="entry name" value="alpha/beta-Hydrolases"/>
    <property type="match status" value="1"/>
</dbReference>
<reference evidence="5 6" key="1">
    <citation type="submission" date="2020-08" db="EMBL/GenBank/DDBJ databases">
        <title>Sequencing the genomes of 1000 actinobacteria strains.</title>
        <authorList>
            <person name="Klenk H.-P."/>
        </authorList>
    </citation>
    <scope>NUCLEOTIDE SEQUENCE [LARGE SCALE GENOMIC DNA]</scope>
    <source>
        <strain evidence="5 6">DSM 45362</strain>
    </source>
</reference>
<comment type="similarity">
    <text evidence="1">Belongs to the thioesterase family.</text>
</comment>
<organism evidence="5 6">
    <name type="scientific">Allocatelliglobosispora scoriae</name>
    <dbReference type="NCBI Taxonomy" id="643052"/>
    <lineage>
        <taxon>Bacteria</taxon>
        <taxon>Bacillati</taxon>
        <taxon>Actinomycetota</taxon>
        <taxon>Actinomycetes</taxon>
        <taxon>Micromonosporales</taxon>
        <taxon>Micromonosporaceae</taxon>
        <taxon>Allocatelliglobosispora</taxon>
    </lineage>
</organism>
<feature type="compositionally biased region" description="Basic and acidic residues" evidence="2">
    <location>
        <begin position="1"/>
        <end position="11"/>
    </location>
</feature>
<comment type="caution">
    <text evidence="5">The sequence shown here is derived from an EMBL/GenBank/DDBJ whole genome shotgun (WGS) entry which is preliminary data.</text>
</comment>
<feature type="domain" description="Lantibiotic dehydratase N-terminal" evidence="4">
    <location>
        <begin position="358"/>
        <end position="797"/>
    </location>
</feature>
<dbReference type="PANTHER" id="PTHR11487">
    <property type="entry name" value="THIOESTERASE"/>
    <property type="match status" value="1"/>
</dbReference>
<accession>A0A841BVW1</accession>
<dbReference type="GO" id="GO:0008610">
    <property type="term" value="P:lipid biosynthetic process"/>
    <property type="evidence" value="ECO:0007669"/>
    <property type="project" value="TreeGrafter"/>
</dbReference>
<dbReference type="InterPro" id="IPR001031">
    <property type="entry name" value="Thioesterase"/>
</dbReference>
<sequence>MPLREPTDARPHPGGADPLFPNATRHDAEVILFCLPFAGGGASAFRSWRQAFPAAVDLQPIQLAGRETRIAEPLRIDAEEIAAAIARRIDRPYAIYGHSMGARLGFEVIRALRALGSPMPLRFYVGAARPPDLTEPIVRIADRPDDGFVEGLEQLGGVPAGVMDVPELRELLLPMLRADFRWIDDYRYTPGEPLPVRIVGFGGLADASVPPDLMRGWAAHTSVGFQLRRTAGGHFFLHSEAPTVTALITTDLLGAVHEQDDLADAEAAETPVPVDTTNDPGGTDHHIPLPGTEWSVWRSALLRTTGFPADGLHRLAAPELAAVADAHLGGGADGEAYARAYAEAVARVSAEVWAITGDPLFREAVTWQNRTAMHAVDGVRNQGAVAPRNSKRRQREETIAQYWQRYCAKNETIGFFGPVKWITLDPDGPAVTARPGPGLISGRRVFLEHWALSAFAAAITSEPRVRQWLRPSLHAQLSLRGRQLLRPAHAPVSLTAAEASLLSRCDGRRPAIEIARSAANDPDSPLRNSDDALILLGQLADRELIRWDLDLPMRLHAEESLAEQLGAIGDPSIRAELLASYATLRAAREAVGAAAGDAEALKEALDALDRIFVELTGRDAQRRSGEMYAGRTLCVEECDRDLELSFGAPVLTAIAAPLAIMLQAARWLTVATADAYLAVLRELYDDLAREHGSADVPFGQFWYLAQGTLFGTVDRPIDAVTDEFTRRWAQLFRLDRFGPETHEVTLASADLADIVKDVFPAERPAWAAARMHSPDLHICAESVEAIERGDFTVVLGELHTALTTLDSELFLLWAPNRPELAAAMLADAGPERVLPLYPLSWPRNTPRLGAGLHNDSDVQLGIAPAPGADPDRLLPVTALTLSEKDGDLFVHAGRHRWPLIELFAEVITNAHTQGSFKLVASTGHAPRITVDRMVVARETWRTTLAETGLADAKGEEQQYLAARRWRAALGLPDQVFVSVATETKPTYVDLTSPTYISALCALLRGTRTAHGDRVRITVSEMLPGTDQAWVPDSAGRGYFSELRIQVRDPHSSLTARAPQSMSKEPGR</sequence>
<name>A0A841BVW1_9ACTN</name>
<evidence type="ECO:0000256" key="1">
    <source>
        <dbReference type="ARBA" id="ARBA00007169"/>
    </source>
</evidence>
<dbReference type="Gene3D" id="3.40.50.1820">
    <property type="entry name" value="alpha/beta hydrolase"/>
    <property type="match status" value="1"/>
</dbReference>
<feature type="domain" description="Lantibiotic dehydratase N-terminal" evidence="4">
    <location>
        <begin position="894"/>
        <end position="997"/>
    </location>
</feature>
<dbReference type="PANTHER" id="PTHR11487:SF0">
    <property type="entry name" value="S-ACYL FATTY ACID SYNTHASE THIOESTERASE, MEDIUM CHAIN"/>
    <property type="match status" value="1"/>
</dbReference>
<dbReference type="Pfam" id="PF04738">
    <property type="entry name" value="Lant_dehydr_N"/>
    <property type="match status" value="2"/>
</dbReference>
<evidence type="ECO:0000256" key="2">
    <source>
        <dbReference type="SAM" id="MobiDB-lite"/>
    </source>
</evidence>
<evidence type="ECO:0000259" key="4">
    <source>
        <dbReference type="Pfam" id="PF04738"/>
    </source>
</evidence>
<keyword evidence="6" id="KW-1185">Reference proteome</keyword>
<proteinExistence type="inferred from homology"/>
<feature type="domain" description="Thioesterase" evidence="3">
    <location>
        <begin position="31"/>
        <end position="244"/>
    </location>
</feature>
<dbReference type="EMBL" id="JACHMN010000003">
    <property type="protein sequence ID" value="MBB5873237.1"/>
    <property type="molecule type" value="Genomic_DNA"/>
</dbReference>
<dbReference type="InterPro" id="IPR029058">
    <property type="entry name" value="AB_hydrolase_fold"/>
</dbReference>
<protein>
    <submittedName>
        <fullName evidence="5">Surfactin synthase thioesterase subunit</fullName>
    </submittedName>
</protein>
<dbReference type="RefSeq" id="WP_184844105.1">
    <property type="nucleotide sequence ID" value="NZ_JACHMN010000003.1"/>
</dbReference>
<dbReference type="InterPro" id="IPR006827">
    <property type="entry name" value="Lant_deHydtase_N"/>
</dbReference>